<name>A0A0A8YPG9_ARUDO</name>
<evidence type="ECO:0000313" key="2">
    <source>
        <dbReference type="EMBL" id="JAD28141.1"/>
    </source>
</evidence>
<organism evidence="2">
    <name type="scientific">Arundo donax</name>
    <name type="common">Giant reed</name>
    <name type="synonym">Donax arundinaceus</name>
    <dbReference type="NCBI Taxonomy" id="35708"/>
    <lineage>
        <taxon>Eukaryota</taxon>
        <taxon>Viridiplantae</taxon>
        <taxon>Streptophyta</taxon>
        <taxon>Embryophyta</taxon>
        <taxon>Tracheophyta</taxon>
        <taxon>Spermatophyta</taxon>
        <taxon>Magnoliopsida</taxon>
        <taxon>Liliopsida</taxon>
        <taxon>Poales</taxon>
        <taxon>Poaceae</taxon>
        <taxon>PACMAD clade</taxon>
        <taxon>Arundinoideae</taxon>
        <taxon>Arundineae</taxon>
        <taxon>Arundo</taxon>
    </lineage>
</organism>
<evidence type="ECO:0000256" key="1">
    <source>
        <dbReference type="SAM" id="MobiDB-lite"/>
    </source>
</evidence>
<reference evidence="2" key="2">
    <citation type="journal article" date="2015" name="Data Brief">
        <title>Shoot transcriptome of the giant reed, Arundo donax.</title>
        <authorList>
            <person name="Barrero R.A."/>
            <person name="Guerrero F.D."/>
            <person name="Moolhuijzen P."/>
            <person name="Goolsby J.A."/>
            <person name="Tidwell J."/>
            <person name="Bellgard S.E."/>
            <person name="Bellgard M.I."/>
        </authorList>
    </citation>
    <scope>NUCLEOTIDE SEQUENCE</scope>
    <source>
        <tissue evidence="2">Shoot tissue taken approximately 20 cm above the soil surface</tissue>
    </source>
</reference>
<sequence>MTQSSYRLHYRNRGKNGALNEQKSFEQNSLAVTRNSC</sequence>
<accession>A0A0A8YPG9</accession>
<dbReference type="EMBL" id="GBRH01269754">
    <property type="protein sequence ID" value="JAD28141.1"/>
    <property type="molecule type" value="Transcribed_RNA"/>
</dbReference>
<reference evidence="2" key="1">
    <citation type="submission" date="2014-09" db="EMBL/GenBank/DDBJ databases">
        <authorList>
            <person name="Magalhaes I.L.F."/>
            <person name="Oliveira U."/>
            <person name="Santos F.R."/>
            <person name="Vidigal T.H.D.A."/>
            <person name="Brescovit A.D."/>
            <person name="Santos A.J."/>
        </authorList>
    </citation>
    <scope>NUCLEOTIDE SEQUENCE</scope>
    <source>
        <tissue evidence="2">Shoot tissue taken approximately 20 cm above the soil surface</tissue>
    </source>
</reference>
<dbReference type="AlphaFoldDB" id="A0A0A8YPG9"/>
<feature type="compositionally biased region" description="Polar residues" evidence="1">
    <location>
        <begin position="19"/>
        <end position="37"/>
    </location>
</feature>
<proteinExistence type="predicted"/>
<protein>
    <submittedName>
        <fullName evidence="2">Uncharacterized protein</fullName>
    </submittedName>
</protein>
<feature type="region of interest" description="Disordered" evidence="1">
    <location>
        <begin position="1"/>
        <end position="37"/>
    </location>
</feature>